<comment type="caution">
    <text evidence="1">The sequence shown here is derived from an EMBL/GenBank/DDBJ whole genome shotgun (WGS) entry which is preliminary data.</text>
</comment>
<reference evidence="1 2" key="1">
    <citation type="submission" date="2019-03" db="EMBL/GenBank/DDBJ databases">
        <title>Genomics of glacier-inhabiting Cryobacterium strains.</title>
        <authorList>
            <person name="Liu Q."/>
            <person name="Xin Y.-H."/>
        </authorList>
    </citation>
    <scope>NUCLEOTIDE SEQUENCE [LARGE SCALE GENOMIC DNA]</scope>
    <source>
        <strain evidence="1 2">Hh15</strain>
    </source>
</reference>
<keyword evidence="2" id="KW-1185">Reference proteome</keyword>
<dbReference type="EMBL" id="SOFF01000050">
    <property type="protein sequence ID" value="TFB83918.1"/>
    <property type="molecule type" value="Genomic_DNA"/>
</dbReference>
<gene>
    <name evidence="1" type="ORF">E3O10_16695</name>
</gene>
<dbReference type="AlphaFoldDB" id="A0A1H8JL36"/>
<sequence>MGFDYKTDSDFQDDERRKRRAEELIRIMPGLTVDQLSQAVSRWCFMIGSHASMDEVDRGTFADFREGLGPDFDGRQTVH</sequence>
<protein>
    <submittedName>
        <fullName evidence="1">Uncharacterized protein</fullName>
    </submittedName>
</protein>
<name>A0A1H8JL36_9MICO</name>
<evidence type="ECO:0000313" key="1">
    <source>
        <dbReference type="EMBL" id="TFB83918.1"/>
    </source>
</evidence>
<organism evidence="1 2">
    <name type="scientific">Cryobacterium luteum</name>
    <dbReference type="NCBI Taxonomy" id="1424661"/>
    <lineage>
        <taxon>Bacteria</taxon>
        <taxon>Bacillati</taxon>
        <taxon>Actinomycetota</taxon>
        <taxon>Actinomycetes</taxon>
        <taxon>Micrococcales</taxon>
        <taxon>Microbacteriaceae</taxon>
        <taxon>Cryobacterium</taxon>
    </lineage>
</organism>
<accession>A0A1H8JL36</accession>
<evidence type="ECO:0000313" key="2">
    <source>
        <dbReference type="Proteomes" id="UP000297654"/>
    </source>
</evidence>
<proteinExistence type="predicted"/>
<dbReference type="RefSeq" id="WP_092111469.1">
    <property type="nucleotide sequence ID" value="NZ_FOCN01000015.1"/>
</dbReference>
<dbReference type="OrthoDB" id="8988363at2"/>
<dbReference type="Proteomes" id="UP000297654">
    <property type="component" value="Unassembled WGS sequence"/>
</dbReference>